<gene>
    <name evidence="2" type="ORF">EAS64_20690</name>
</gene>
<protein>
    <submittedName>
        <fullName evidence="2">NAD-dependent epimerase/dehydratase family protein</fullName>
    </submittedName>
</protein>
<dbReference type="AlphaFoldDB" id="A0A6P2BUV2"/>
<sequence length="305" mass="31689">MTGRVVVAGGTGRLGTLVVLGLAARGTEVCVLTRDPHRAVHLAADHVEVVTCDVRDRTSTTAAVAGAGVVVSAVQGLAGPGDGSPSTVDRDGNMHLIQAARAAGARVVLMSVAGAAPDSPFELFRMKYAAETYLAASGVPATIVRATAFLELWIDLLAGTAGRSSRPLVFGRGRNPINFLSVRDVAALVERVVTEQEPHGGTLEIGGPDTLTLTDLARMVAASRGGSREPRHVPRPALHVMAATVGQLRPGLGRQTRAALAMDRYDLTFRDRPNARDTFTSLPCTSVTELLHAAGPAGEQISVAG</sequence>
<comment type="caution">
    <text evidence="2">The sequence shown here is derived from an EMBL/GenBank/DDBJ whole genome shotgun (WGS) entry which is preliminary data.</text>
</comment>
<proteinExistence type="predicted"/>
<dbReference type="InterPro" id="IPR036291">
    <property type="entry name" value="NAD(P)-bd_dom_sf"/>
</dbReference>
<dbReference type="PANTHER" id="PTHR12126">
    <property type="entry name" value="NADH-UBIQUINONE OXIDOREDUCTASE 39 KDA SUBUNIT-RELATED"/>
    <property type="match status" value="1"/>
</dbReference>
<keyword evidence="3" id="KW-1185">Reference proteome</keyword>
<dbReference type="SUPFAM" id="SSF51735">
    <property type="entry name" value="NAD(P)-binding Rossmann-fold domains"/>
    <property type="match status" value="1"/>
</dbReference>
<accession>A0A6P2BUV2</accession>
<dbReference type="EMBL" id="RPFW01000004">
    <property type="protein sequence ID" value="TVZ02899.1"/>
    <property type="molecule type" value="Genomic_DNA"/>
</dbReference>
<dbReference type="Pfam" id="PF13460">
    <property type="entry name" value="NAD_binding_10"/>
    <property type="match status" value="1"/>
</dbReference>
<evidence type="ECO:0000259" key="1">
    <source>
        <dbReference type="Pfam" id="PF13460"/>
    </source>
</evidence>
<organism evidence="2 3">
    <name type="scientific">Trebonia kvetii</name>
    <dbReference type="NCBI Taxonomy" id="2480626"/>
    <lineage>
        <taxon>Bacteria</taxon>
        <taxon>Bacillati</taxon>
        <taxon>Actinomycetota</taxon>
        <taxon>Actinomycetes</taxon>
        <taxon>Streptosporangiales</taxon>
        <taxon>Treboniaceae</taxon>
        <taxon>Trebonia</taxon>
    </lineage>
</organism>
<dbReference type="InterPro" id="IPR016040">
    <property type="entry name" value="NAD(P)-bd_dom"/>
</dbReference>
<evidence type="ECO:0000313" key="2">
    <source>
        <dbReference type="EMBL" id="TVZ02899.1"/>
    </source>
</evidence>
<dbReference type="Proteomes" id="UP000460272">
    <property type="component" value="Unassembled WGS sequence"/>
</dbReference>
<dbReference type="InterPro" id="IPR051207">
    <property type="entry name" value="ComplexI_NDUFA9_subunit"/>
</dbReference>
<dbReference type="PANTHER" id="PTHR12126:SF11">
    <property type="entry name" value="NADH DEHYDROGENASE [UBIQUINONE] 1 ALPHA SUBCOMPLEX SUBUNIT 9, MITOCHONDRIAL"/>
    <property type="match status" value="1"/>
</dbReference>
<dbReference type="Gene3D" id="3.40.50.720">
    <property type="entry name" value="NAD(P)-binding Rossmann-like Domain"/>
    <property type="match status" value="1"/>
</dbReference>
<feature type="domain" description="NAD(P)-binding" evidence="1">
    <location>
        <begin position="9"/>
        <end position="149"/>
    </location>
</feature>
<name>A0A6P2BUV2_9ACTN</name>
<reference evidence="2 3" key="1">
    <citation type="submission" date="2018-11" db="EMBL/GenBank/DDBJ databases">
        <title>Trebonia kvetii gen.nov., sp.nov., a novel acidophilic actinobacterium, and proposal of the new actinobacterial family Treboniaceae fam. nov.</title>
        <authorList>
            <person name="Rapoport D."/>
            <person name="Sagova-Mareckova M."/>
            <person name="Sedlacek I."/>
            <person name="Provaznik J."/>
            <person name="Kralova S."/>
            <person name="Pavlinic D."/>
            <person name="Benes V."/>
            <person name="Kopecky J."/>
        </authorList>
    </citation>
    <scope>NUCLEOTIDE SEQUENCE [LARGE SCALE GENOMIC DNA]</scope>
    <source>
        <strain evidence="2 3">15Tr583</strain>
    </source>
</reference>
<dbReference type="RefSeq" id="WP_145855155.1">
    <property type="nucleotide sequence ID" value="NZ_RPFW01000004.1"/>
</dbReference>
<dbReference type="GO" id="GO:0044877">
    <property type="term" value="F:protein-containing complex binding"/>
    <property type="evidence" value="ECO:0007669"/>
    <property type="project" value="TreeGrafter"/>
</dbReference>
<dbReference type="OrthoDB" id="319724at2"/>
<evidence type="ECO:0000313" key="3">
    <source>
        <dbReference type="Proteomes" id="UP000460272"/>
    </source>
</evidence>